<evidence type="ECO:0000313" key="2">
    <source>
        <dbReference type="EMBL" id="KAG3214892.1"/>
    </source>
</evidence>
<dbReference type="AlphaFoldDB" id="A0A8T1HV21"/>
<reference evidence="2" key="1">
    <citation type="submission" date="2018-05" db="EMBL/GenBank/DDBJ databases">
        <title>Effector identification in a new, highly contiguous assembly of the strawberry crown rot pathogen Phytophthora cactorum.</title>
        <authorList>
            <person name="Armitage A.D."/>
            <person name="Nellist C.F."/>
            <person name="Bates H."/>
            <person name="Vickerstaff R.J."/>
            <person name="Harrison R.J."/>
        </authorList>
    </citation>
    <scope>NUCLEOTIDE SEQUENCE</scope>
    <source>
        <strain evidence="2">P421</strain>
    </source>
</reference>
<comment type="caution">
    <text evidence="2">The sequence shown here is derived from an EMBL/GenBank/DDBJ whole genome shotgun (WGS) entry which is preliminary data.</text>
</comment>
<accession>A0A8T1HV21</accession>
<proteinExistence type="predicted"/>
<feature type="compositionally biased region" description="Basic and acidic residues" evidence="1">
    <location>
        <begin position="56"/>
        <end position="66"/>
    </location>
</feature>
<feature type="region of interest" description="Disordered" evidence="1">
    <location>
        <begin position="1"/>
        <end position="81"/>
    </location>
</feature>
<dbReference type="EMBL" id="RCMV01000601">
    <property type="protein sequence ID" value="KAG3214892.1"/>
    <property type="molecule type" value="Genomic_DNA"/>
</dbReference>
<organism evidence="2 3">
    <name type="scientific">Phytophthora cactorum</name>
    <dbReference type="NCBI Taxonomy" id="29920"/>
    <lineage>
        <taxon>Eukaryota</taxon>
        <taxon>Sar</taxon>
        <taxon>Stramenopiles</taxon>
        <taxon>Oomycota</taxon>
        <taxon>Peronosporomycetes</taxon>
        <taxon>Peronosporales</taxon>
        <taxon>Peronosporaceae</taxon>
        <taxon>Phytophthora</taxon>
    </lineage>
</organism>
<protein>
    <submittedName>
        <fullName evidence="2">Uncharacterized protein</fullName>
    </submittedName>
</protein>
<gene>
    <name evidence="2" type="ORF">PC129_g14224</name>
</gene>
<feature type="compositionally biased region" description="Polar residues" evidence="1">
    <location>
        <begin position="13"/>
        <end position="26"/>
    </location>
</feature>
<sequence>MRFVNGDRGASKAITSPTSASISGTDTGERRNSRNSGGRGRDDAGRGQGDVGLDAGRGRGDIRRGDVEDEPDHATAGGLVL</sequence>
<evidence type="ECO:0000256" key="1">
    <source>
        <dbReference type="SAM" id="MobiDB-lite"/>
    </source>
</evidence>
<name>A0A8T1HV21_9STRA</name>
<dbReference type="Proteomes" id="UP000760860">
    <property type="component" value="Unassembled WGS sequence"/>
</dbReference>
<evidence type="ECO:0000313" key="3">
    <source>
        <dbReference type="Proteomes" id="UP000760860"/>
    </source>
</evidence>